<protein>
    <submittedName>
        <fullName evidence="1">Uncharacterized protein</fullName>
    </submittedName>
</protein>
<evidence type="ECO:0000313" key="2">
    <source>
        <dbReference type="Proteomes" id="UP000324222"/>
    </source>
</evidence>
<organism evidence="1 2">
    <name type="scientific">Portunus trituberculatus</name>
    <name type="common">Swimming crab</name>
    <name type="synonym">Neptunus trituberculatus</name>
    <dbReference type="NCBI Taxonomy" id="210409"/>
    <lineage>
        <taxon>Eukaryota</taxon>
        <taxon>Metazoa</taxon>
        <taxon>Ecdysozoa</taxon>
        <taxon>Arthropoda</taxon>
        <taxon>Crustacea</taxon>
        <taxon>Multicrustacea</taxon>
        <taxon>Malacostraca</taxon>
        <taxon>Eumalacostraca</taxon>
        <taxon>Eucarida</taxon>
        <taxon>Decapoda</taxon>
        <taxon>Pleocyemata</taxon>
        <taxon>Brachyura</taxon>
        <taxon>Eubrachyura</taxon>
        <taxon>Portunoidea</taxon>
        <taxon>Portunidae</taxon>
        <taxon>Portuninae</taxon>
        <taxon>Portunus</taxon>
    </lineage>
</organism>
<reference evidence="1 2" key="1">
    <citation type="submission" date="2019-05" db="EMBL/GenBank/DDBJ databases">
        <title>Another draft genome of Portunus trituberculatus and its Hox gene families provides insights of decapod evolution.</title>
        <authorList>
            <person name="Jeong J.-H."/>
            <person name="Song I."/>
            <person name="Kim S."/>
            <person name="Choi T."/>
            <person name="Kim D."/>
            <person name="Ryu S."/>
            <person name="Kim W."/>
        </authorList>
    </citation>
    <scope>NUCLEOTIDE SEQUENCE [LARGE SCALE GENOMIC DNA]</scope>
    <source>
        <tissue evidence="1">Muscle</tissue>
    </source>
</reference>
<gene>
    <name evidence="1" type="ORF">E2C01_067424</name>
</gene>
<evidence type="ECO:0000313" key="1">
    <source>
        <dbReference type="EMBL" id="MPC73106.1"/>
    </source>
</evidence>
<name>A0A5B7HTQ2_PORTR</name>
<accession>A0A5B7HTQ2</accession>
<dbReference type="EMBL" id="VSRR010036085">
    <property type="protein sequence ID" value="MPC73106.1"/>
    <property type="molecule type" value="Genomic_DNA"/>
</dbReference>
<comment type="caution">
    <text evidence="1">The sequence shown here is derived from an EMBL/GenBank/DDBJ whole genome shotgun (WGS) entry which is preliminary data.</text>
</comment>
<dbReference type="AlphaFoldDB" id="A0A5B7HTQ2"/>
<sequence length="98" mass="10823">MGHQPIAGTHCCHLHIMGPIIPISDVLRLSSANGSQHRLCCTASVGLPHWGPVLQQQHPRLANAARVREIWRAYSLRSTLSLLVFSSNTFILKCCKNV</sequence>
<keyword evidence="2" id="KW-1185">Reference proteome</keyword>
<dbReference type="Proteomes" id="UP000324222">
    <property type="component" value="Unassembled WGS sequence"/>
</dbReference>
<proteinExistence type="predicted"/>